<protein>
    <submittedName>
        <fullName evidence="1">Uncharacterized protein</fullName>
    </submittedName>
</protein>
<name>A0A6C0CH64_9ZZZZ</name>
<dbReference type="EMBL" id="MN739414">
    <property type="protein sequence ID" value="QHT03607.1"/>
    <property type="molecule type" value="Genomic_DNA"/>
</dbReference>
<reference evidence="1" key="1">
    <citation type="journal article" date="2020" name="Nature">
        <title>Giant virus diversity and host interactions through global metagenomics.</title>
        <authorList>
            <person name="Schulz F."/>
            <person name="Roux S."/>
            <person name="Paez-Espino D."/>
            <person name="Jungbluth S."/>
            <person name="Walsh D.A."/>
            <person name="Denef V.J."/>
            <person name="McMahon K.D."/>
            <person name="Konstantinidis K.T."/>
            <person name="Eloe-Fadrosh E.A."/>
            <person name="Kyrpides N.C."/>
            <person name="Woyke T."/>
        </authorList>
    </citation>
    <scope>NUCLEOTIDE SEQUENCE</scope>
    <source>
        <strain evidence="1">GVMAG-M-3300021079-18</strain>
    </source>
</reference>
<sequence>MMLQVLTCCLEIRVFRRQILLRTLCPKVVKPANTNLFQTVQQAFASRLESSGDKTGCEVRCQKS</sequence>
<dbReference type="AlphaFoldDB" id="A0A6C0CH64"/>
<accession>A0A6C0CH64</accession>
<evidence type="ECO:0000313" key="1">
    <source>
        <dbReference type="EMBL" id="QHT03607.1"/>
    </source>
</evidence>
<organism evidence="1">
    <name type="scientific">viral metagenome</name>
    <dbReference type="NCBI Taxonomy" id="1070528"/>
    <lineage>
        <taxon>unclassified sequences</taxon>
        <taxon>metagenomes</taxon>
        <taxon>organismal metagenomes</taxon>
    </lineage>
</organism>
<proteinExistence type="predicted"/>